<organism evidence="3 4">
    <name type="scientific">Catellatospora coxensis</name>
    <dbReference type="NCBI Taxonomy" id="310354"/>
    <lineage>
        <taxon>Bacteria</taxon>
        <taxon>Bacillati</taxon>
        <taxon>Actinomycetota</taxon>
        <taxon>Actinomycetes</taxon>
        <taxon>Micromonosporales</taxon>
        <taxon>Micromonosporaceae</taxon>
        <taxon>Catellatospora</taxon>
    </lineage>
</organism>
<evidence type="ECO:0000313" key="4">
    <source>
        <dbReference type="Proteomes" id="UP000630887"/>
    </source>
</evidence>
<dbReference type="InterPro" id="IPR001830">
    <property type="entry name" value="Glyco_trans_20"/>
</dbReference>
<dbReference type="GO" id="GO:0003825">
    <property type="term" value="F:alpha,alpha-trehalose-phosphate synthase (UDP-forming) activity"/>
    <property type="evidence" value="ECO:0007669"/>
    <property type="project" value="TreeGrafter"/>
</dbReference>
<evidence type="ECO:0000256" key="2">
    <source>
        <dbReference type="SAM" id="MobiDB-lite"/>
    </source>
</evidence>
<dbReference type="SUPFAM" id="SSF53756">
    <property type="entry name" value="UDP-Glycosyltransferase/glycogen phosphorylase"/>
    <property type="match status" value="1"/>
</dbReference>
<evidence type="ECO:0000256" key="1">
    <source>
        <dbReference type="ARBA" id="ARBA00008799"/>
    </source>
</evidence>
<reference evidence="3 4" key="1">
    <citation type="submission" date="2021-01" db="EMBL/GenBank/DDBJ databases">
        <title>Whole genome shotgun sequence of Catellatospora coxensis NBRC 107359.</title>
        <authorList>
            <person name="Komaki H."/>
            <person name="Tamura T."/>
        </authorList>
    </citation>
    <scope>NUCLEOTIDE SEQUENCE [LARGE SCALE GENOMIC DNA]</scope>
    <source>
        <strain evidence="3 4">NBRC 107359</strain>
    </source>
</reference>
<dbReference type="PANTHER" id="PTHR10788">
    <property type="entry name" value="TREHALOSE-6-PHOSPHATE SYNTHASE"/>
    <property type="match status" value="1"/>
</dbReference>
<protein>
    <submittedName>
        <fullName evidence="3">Uncharacterized protein</fullName>
    </submittedName>
</protein>
<name>A0A8J3P6D0_9ACTN</name>
<feature type="compositionally biased region" description="Low complexity" evidence="2">
    <location>
        <begin position="426"/>
        <end position="445"/>
    </location>
</feature>
<dbReference type="Gene3D" id="3.40.50.2000">
    <property type="entry name" value="Glycogen Phosphorylase B"/>
    <property type="match status" value="2"/>
</dbReference>
<sequence length="462" mass="49591">MNPTDRYQLIMAADRVPPTDPDDCIDHVDAGLSALRPYTDLHTGTWLSADTTDAGTEDVAQAAAQLRSLCHHQPAVFAEDWFDDYLAVNRRLAATATCLADEQAVMWVHGHRLQLLPGIMRRLRPDLGTVMQLHSTFPPAELFVRLPEHRELLSGLLGADVVVLPHRRAATNLLDLAGRVHGLPVRDGQIAVGNRRVRVLAYPMPADTAGIRRLARSAPVRVRAQEIRGALRVAGPVLLSVAGWDLAEAVEQRLAAFDRFLAEHRPAPATVALLHVGCGEPQTPAEHGQRERVDRLIAKINGTYAEIGQPVVHYLRATPDRRELASLYLASDTILATPDHHGTAAHAHEFVAAHGGAPVVVSELTCDGADLPGAVVVNPHDTAAFAAAIARVAGISAPVPMAGSAGTEPAPEAWARRLMAVVRARAAAPSQAARRRQSTSAGTTRPAGYPAVHDNPRKIDAR</sequence>
<accession>A0A8J3P6D0</accession>
<dbReference type="Pfam" id="PF00982">
    <property type="entry name" value="Glyco_transf_20"/>
    <property type="match status" value="1"/>
</dbReference>
<dbReference type="PANTHER" id="PTHR10788:SF106">
    <property type="entry name" value="BCDNA.GH08860"/>
    <property type="match status" value="1"/>
</dbReference>
<comment type="caution">
    <text evidence="3">The sequence shown here is derived from an EMBL/GenBank/DDBJ whole genome shotgun (WGS) entry which is preliminary data.</text>
</comment>
<dbReference type="AlphaFoldDB" id="A0A8J3P6D0"/>
<gene>
    <name evidence="3" type="ORF">Cco03nite_23410</name>
</gene>
<dbReference type="Proteomes" id="UP000630887">
    <property type="component" value="Unassembled WGS sequence"/>
</dbReference>
<dbReference type="RefSeq" id="WP_203692074.1">
    <property type="nucleotide sequence ID" value="NZ_BAAALC010000025.1"/>
</dbReference>
<keyword evidence="4" id="KW-1185">Reference proteome</keyword>
<dbReference type="EMBL" id="BONI01000016">
    <property type="protein sequence ID" value="GIG05641.1"/>
    <property type="molecule type" value="Genomic_DNA"/>
</dbReference>
<evidence type="ECO:0000313" key="3">
    <source>
        <dbReference type="EMBL" id="GIG05641.1"/>
    </source>
</evidence>
<proteinExistence type="inferred from homology"/>
<comment type="similarity">
    <text evidence="1">Belongs to the glycosyltransferase 20 family.</text>
</comment>
<dbReference type="GO" id="GO:0005992">
    <property type="term" value="P:trehalose biosynthetic process"/>
    <property type="evidence" value="ECO:0007669"/>
    <property type="project" value="InterPro"/>
</dbReference>
<feature type="region of interest" description="Disordered" evidence="2">
    <location>
        <begin position="426"/>
        <end position="462"/>
    </location>
</feature>